<dbReference type="SUPFAM" id="SSF53474">
    <property type="entry name" value="alpha/beta-Hydrolases"/>
    <property type="match status" value="1"/>
</dbReference>
<evidence type="ECO:0000313" key="5">
    <source>
        <dbReference type="Proteomes" id="UP000029843"/>
    </source>
</evidence>
<comment type="similarity">
    <text evidence="1">Belongs to the esterase D family.</text>
</comment>
<protein>
    <submittedName>
        <fullName evidence="4">Esterase</fullName>
    </submittedName>
</protein>
<feature type="chain" id="PRO_5001957679" evidence="3">
    <location>
        <begin position="22"/>
        <end position="421"/>
    </location>
</feature>
<keyword evidence="3" id="KW-0732">Signal</keyword>
<gene>
    <name evidence="4" type="ORF">ND2E_1856</name>
</gene>
<dbReference type="RefSeq" id="WP_033092589.1">
    <property type="nucleotide sequence ID" value="NZ_JQED01000005.1"/>
</dbReference>
<dbReference type="InterPro" id="IPR052558">
    <property type="entry name" value="Siderophore_Hydrolase_D"/>
</dbReference>
<dbReference type="GO" id="GO:0016788">
    <property type="term" value="F:hydrolase activity, acting on ester bonds"/>
    <property type="evidence" value="ECO:0007669"/>
    <property type="project" value="TreeGrafter"/>
</dbReference>
<dbReference type="PATRIC" id="fig|28229.4.peg.873"/>
<dbReference type="EMBL" id="JQED01000005">
    <property type="protein sequence ID" value="KGJ94667.1"/>
    <property type="molecule type" value="Genomic_DNA"/>
</dbReference>
<dbReference type="OrthoDB" id="9784036at2"/>
<accession>A0A099KXU8</accession>
<dbReference type="PANTHER" id="PTHR40841">
    <property type="entry name" value="SIDEROPHORE TRIACETYLFUSARININE C ESTERASE"/>
    <property type="match status" value="1"/>
</dbReference>
<keyword evidence="2" id="KW-0378">Hydrolase</keyword>
<dbReference type="InterPro" id="IPR029058">
    <property type="entry name" value="AB_hydrolase_fold"/>
</dbReference>
<reference evidence="4 5" key="1">
    <citation type="submission" date="2014-08" db="EMBL/GenBank/DDBJ databases">
        <title>Genomic and Phenotypic Diversity of Colwellia psychrerythraea strains from Disparate Marine Basins.</title>
        <authorList>
            <person name="Techtmann S.M."/>
            <person name="Stelling S.C."/>
            <person name="Utturkar S.M."/>
            <person name="Alshibli N."/>
            <person name="Harris A."/>
            <person name="Brown S.D."/>
            <person name="Hazen T.C."/>
        </authorList>
    </citation>
    <scope>NUCLEOTIDE SEQUENCE [LARGE SCALE GENOMIC DNA]</scope>
    <source>
        <strain evidence="4 5">ND2E</strain>
    </source>
</reference>
<feature type="signal peptide" evidence="3">
    <location>
        <begin position="1"/>
        <end position="21"/>
    </location>
</feature>
<dbReference type="Pfam" id="PF00756">
    <property type="entry name" value="Esterase"/>
    <property type="match status" value="1"/>
</dbReference>
<evidence type="ECO:0000256" key="1">
    <source>
        <dbReference type="ARBA" id="ARBA00005622"/>
    </source>
</evidence>
<evidence type="ECO:0000256" key="3">
    <source>
        <dbReference type="SAM" id="SignalP"/>
    </source>
</evidence>
<comment type="caution">
    <text evidence="4">The sequence shown here is derived from an EMBL/GenBank/DDBJ whole genome shotgun (WGS) entry which is preliminary data.</text>
</comment>
<dbReference type="Gene3D" id="3.40.50.1820">
    <property type="entry name" value="alpha/beta hydrolase"/>
    <property type="match status" value="1"/>
</dbReference>
<dbReference type="InterPro" id="IPR000801">
    <property type="entry name" value="Esterase-like"/>
</dbReference>
<sequence length="421" mass="47349">MKKCVILFVLFLCGYTAEVTAGPFSLGNRVSIDSKVLSTERELQVLLPENYDANSTSTYPVIYLIDGDYNFHGVSGMLDLLANKGQLIPDVILVGIADKGTSQYHEYMTPSVFDSKAKPSKGKAAEFIRFITTEVKPYIENNFRTAENSTLVGHSMGGLFVLNMLLEQPSAFNNYVAISPSVWVADQGIVAKAKEKLTKAQHKPVALYLSLADETRMGQYDLINTLDLTQPNTIDWQFTHYPDENHNSVGIIALRDSLKSIYKPWYIVENKLSTFKSPESIVAHYQKVMSENGFSQPMPSTSVQELFRRHYRNKNVALLPTFITETIKKLPASKQALITMQAKYVAHFDSPKASLPLLLKVEKEFSQSIDHLKAIASTYERLEDKGMAHKYYQKALAVAEKQKANQWQFNIINAKLVATQK</sequence>
<dbReference type="Proteomes" id="UP000029843">
    <property type="component" value="Unassembled WGS sequence"/>
</dbReference>
<proteinExistence type="inferred from homology"/>
<evidence type="ECO:0000313" key="4">
    <source>
        <dbReference type="EMBL" id="KGJ94667.1"/>
    </source>
</evidence>
<dbReference type="AlphaFoldDB" id="A0A099KXU8"/>
<organism evidence="4 5">
    <name type="scientific">Colwellia psychrerythraea</name>
    <name type="common">Vibrio psychroerythus</name>
    <dbReference type="NCBI Taxonomy" id="28229"/>
    <lineage>
        <taxon>Bacteria</taxon>
        <taxon>Pseudomonadati</taxon>
        <taxon>Pseudomonadota</taxon>
        <taxon>Gammaproteobacteria</taxon>
        <taxon>Alteromonadales</taxon>
        <taxon>Colwelliaceae</taxon>
        <taxon>Colwellia</taxon>
    </lineage>
</organism>
<dbReference type="PANTHER" id="PTHR40841:SF2">
    <property type="entry name" value="SIDEROPHORE-DEGRADING ESTERASE (EUROFUNG)"/>
    <property type="match status" value="1"/>
</dbReference>
<name>A0A099KXU8_COLPS</name>
<evidence type="ECO:0000256" key="2">
    <source>
        <dbReference type="ARBA" id="ARBA00022801"/>
    </source>
</evidence>